<evidence type="ECO:0000256" key="1">
    <source>
        <dbReference type="SAM" id="SignalP"/>
    </source>
</evidence>
<feature type="chain" id="PRO_5033029275" evidence="1">
    <location>
        <begin position="20"/>
        <end position="322"/>
    </location>
</feature>
<protein>
    <submittedName>
        <fullName evidence="3">Peptidoglycan DD-metalloendopeptidase family protein</fullName>
    </submittedName>
</protein>
<dbReference type="SUPFAM" id="SSF51261">
    <property type="entry name" value="Duplicated hybrid motif"/>
    <property type="match status" value="1"/>
</dbReference>
<sequence>MKQAWAIAFATTLAPPLGASDFLLHWPVDCTLGDSCHIQQYVDHDPGPEAQDFRCQGLTYDGHKGTDIALPTLLEMHAGVAVLAAAPGVVAGVRNSMVDQRYTDAHADQIQGRECGNGVVLKHNDGWETQYCHLKQGSVLVEPGQTVAAGTPLGEIGLSGQTQFPHLHLSVRKNGAVVDPFTPEALGTSCSQSADTLWSDPVPYTPGGLLATGFSATLPDYDAIRAGTAAADTLSPAAPALVFWGYAFGGRLGDQLELQITGPQGAFISHTEELPKAQSQFFRAAGRRLRETNWPKGEYTGTARLVRAGQVIDQAVTSILVN</sequence>
<organism evidence="3 4">
    <name type="scientific">Tritonibacter litoralis</name>
    <dbReference type="NCBI Taxonomy" id="2662264"/>
    <lineage>
        <taxon>Bacteria</taxon>
        <taxon>Pseudomonadati</taxon>
        <taxon>Pseudomonadota</taxon>
        <taxon>Alphaproteobacteria</taxon>
        <taxon>Rhodobacterales</taxon>
        <taxon>Paracoccaceae</taxon>
        <taxon>Tritonibacter</taxon>
    </lineage>
</organism>
<dbReference type="PANTHER" id="PTHR21666:SF270">
    <property type="entry name" value="MUREIN HYDROLASE ACTIVATOR ENVC"/>
    <property type="match status" value="1"/>
</dbReference>
<name>A0A843YI44_9RHOB</name>
<accession>A0A843YI44</accession>
<dbReference type="CDD" id="cd12797">
    <property type="entry name" value="M23_peptidase"/>
    <property type="match status" value="1"/>
</dbReference>
<dbReference type="PANTHER" id="PTHR21666">
    <property type="entry name" value="PEPTIDASE-RELATED"/>
    <property type="match status" value="1"/>
</dbReference>
<evidence type="ECO:0000313" key="3">
    <source>
        <dbReference type="EMBL" id="MQQ09478.1"/>
    </source>
</evidence>
<dbReference type="InterPro" id="IPR011055">
    <property type="entry name" value="Dup_hybrid_motif"/>
</dbReference>
<dbReference type="GO" id="GO:0004222">
    <property type="term" value="F:metalloendopeptidase activity"/>
    <property type="evidence" value="ECO:0007669"/>
    <property type="project" value="TreeGrafter"/>
</dbReference>
<comment type="caution">
    <text evidence="3">The sequence shown here is derived from an EMBL/GenBank/DDBJ whole genome shotgun (WGS) entry which is preliminary data.</text>
</comment>
<keyword evidence="4" id="KW-1185">Reference proteome</keyword>
<dbReference type="InterPro" id="IPR050570">
    <property type="entry name" value="Cell_wall_metabolism_enzyme"/>
</dbReference>
<keyword evidence="1" id="KW-0732">Signal</keyword>
<dbReference type="AlphaFoldDB" id="A0A843YI44"/>
<dbReference type="Pfam" id="PF01551">
    <property type="entry name" value="Peptidase_M23"/>
    <property type="match status" value="1"/>
</dbReference>
<dbReference type="InterPro" id="IPR016047">
    <property type="entry name" value="M23ase_b-sheet_dom"/>
</dbReference>
<proteinExistence type="predicted"/>
<feature type="domain" description="M23ase beta-sheet core" evidence="2">
    <location>
        <begin position="63"/>
        <end position="180"/>
    </location>
</feature>
<evidence type="ECO:0000313" key="4">
    <source>
        <dbReference type="Proteomes" id="UP000444174"/>
    </source>
</evidence>
<dbReference type="Proteomes" id="UP000444174">
    <property type="component" value="Unassembled WGS sequence"/>
</dbReference>
<dbReference type="RefSeq" id="WP_153216421.1">
    <property type="nucleotide sequence ID" value="NZ_WIBF01000008.1"/>
</dbReference>
<feature type="signal peptide" evidence="1">
    <location>
        <begin position="1"/>
        <end position="19"/>
    </location>
</feature>
<dbReference type="Gene3D" id="2.70.70.10">
    <property type="entry name" value="Glucose Permease (Domain IIA)"/>
    <property type="match status" value="1"/>
</dbReference>
<gene>
    <name evidence="3" type="ORF">GFB49_13500</name>
</gene>
<evidence type="ECO:0000259" key="2">
    <source>
        <dbReference type="Pfam" id="PF01551"/>
    </source>
</evidence>
<reference evidence="3 4" key="1">
    <citation type="submission" date="2019-10" db="EMBL/GenBank/DDBJ databases">
        <title>Epibacterium sp. nov., isolated from seawater.</title>
        <authorList>
            <person name="Zhang X."/>
            <person name="Li N."/>
        </authorList>
    </citation>
    <scope>NUCLEOTIDE SEQUENCE [LARGE SCALE GENOMIC DNA]</scope>
    <source>
        <strain evidence="3 4">SM1979</strain>
    </source>
</reference>
<dbReference type="EMBL" id="WIBF01000008">
    <property type="protein sequence ID" value="MQQ09478.1"/>
    <property type="molecule type" value="Genomic_DNA"/>
</dbReference>